<dbReference type="InterPro" id="IPR050071">
    <property type="entry name" value="Dehydroquinate_synthase"/>
</dbReference>
<keyword evidence="9" id="KW-0170">Cobalt</keyword>
<dbReference type="GO" id="GO:0046872">
    <property type="term" value="F:metal ion binding"/>
    <property type="evidence" value="ECO:0007669"/>
    <property type="project" value="UniProtKB-KW"/>
</dbReference>
<evidence type="ECO:0000313" key="12">
    <source>
        <dbReference type="EMBL" id="ACU54633.1"/>
    </source>
</evidence>
<evidence type="ECO:0000256" key="6">
    <source>
        <dbReference type="ARBA" id="ARBA00022833"/>
    </source>
</evidence>
<evidence type="ECO:0000259" key="11">
    <source>
        <dbReference type="Pfam" id="PF24621"/>
    </source>
</evidence>
<keyword evidence="7" id="KW-0520">NAD</keyword>
<dbReference type="GO" id="GO:0000166">
    <property type="term" value="F:nucleotide binding"/>
    <property type="evidence" value="ECO:0007669"/>
    <property type="project" value="UniProtKB-KW"/>
</dbReference>
<dbReference type="KEGG" id="afo:Afer_1717"/>
<dbReference type="PANTHER" id="PTHR43622:SF1">
    <property type="entry name" value="3-DEHYDROQUINATE SYNTHASE"/>
    <property type="match status" value="1"/>
</dbReference>
<keyword evidence="6" id="KW-0862">Zinc</keyword>
<evidence type="ECO:0000313" key="13">
    <source>
        <dbReference type="Proteomes" id="UP000000771"/>
    </source>
</evidence>
<feature type="domain" description="3-dehydroquinate synthase C-terminal" evidence="11">
    <location>
        <begin position="206"/>
        <end position="319"/>
    </location>
</feature>
<evidence type="ECO:0000256" key="4">
    <source>
        <dbReference type="ARBA" id="ARBA00022723"/>
    </source>
</evidence>
<organism evidence="12 13">
    <name type="scientific">Acidimicrobium ferrooxidans (strain DSM 10331 / JCM 15462 / NBRC 103882 / ICP)</name>
    <dbReference type="NCBI Taxonomy" id="525909"/>
    <lineage>
        <taxon>Bacteria</taxon>
        <taxon>Bacillati</taxon>
        <taxon>Actinomycetota</taxon>
        <taxon>Acidimicrobiia</taxon>
        <taxon>Acidimicrobiales</taxon>
        <taxon>Acidimicrobiaceae</taxon>
        <taxon>Acidimicrobium</taxon>
    </lineage>
</organism>
<feature type="domain" description="3-dehydroquinate synthase N-terminal" evidence="10">
    <location>
        <begin position="74"/>
        <end position="186"/>
    </location>
</feature>
<comment type="cofactor">
    <cofactor evidence="3">
        <name>Zn(2+)</name>
        <dbReference type="ChEBI" id="CHEBI:29105"/>
    </cofactor>
</comment>
<dbReference type="PANTHER" id="PTHR43622">
    <property type="entry name" value="3-DEHYDROQUINATE SYNTHASE"/>
    <property type="match status" value="1"/>
</dbReference>
<gene>
    <name evidence="12" type="ordered locus">Afer_1717</name>
</gene>
<keyword evidence="4" id="KW-0479">Metal-binding</keyword>
<dbReference type="SUPFAM" id="SSF56796">
    <property type="entry name" value="Dehydroquinate synthase-like"/>
    <property type="match status" value="1"/>
</dbReference>
<dbReference type="AlphaFoldDB" id="C7M0X5"/>
<dbReference type="InterPro" id="IPR056179">
    <property type="entry name" value="DHQS_C"/>
</dbReference>
<evidence type="ECO:0000256" key="1">
    <source>
        <dbReference type="ARBA" id="ARBA00001911"/>
    </source>
</evidence>
<protein>
    <submittedName>
        <fullName evidence="12">3-dehydroquinate synthase</fullName>
        <ecNumber evidence="12">4.2.3.4</ecNumber>
    </submittedName>
</protein>
<proteinExistence type="predicted"/>
<dbReference type="STRING" id="525909.Afer_1717"/>
<dbReference type="CDD" id="cd08195">
    <property type="entry name" value="DHQS"/>
    <property type="match status" value="1"/>
</dbReference>
<accession>C7M0X5</accession>
<dbReference type="Proteomes" id="UP000000771">
    <property type="component" value="Chromosome"/>
</dbReference>
<dbReference type="GO" id="GO:0003856">
    <property type="term" value="F:3-dehydroquinate synthase activity"/>
    <property type="evidence" value="ECO:0007669"/>
    <property type="project" value="UniProtKB-EC"/>
</dbReference>
<keyword evidence="8 12" id="KW-0456">Lyase</keyword>
<comment type="cofactor">
    <cofactor evidence="2">
        <name>Co(2+)</name>
        <dbReference type="ChEBI" id="CHEBI:48828"/>
    </cofactor>
</comment>
<keyword evidence="5" id="KW-0547">Nucleotide-binding</keyword>
<evidence type="ECO:0000256" key="2">
    <source>
        <dbReference type="ARBA" id="ARBA00001941"/>
    </source>
</evidence>
<name>C7M0X5_ACIFD</name>
<evidence type="ECO:0000256" key="9">
    <source>
        <dbReference type="ARBA" id="ARBA00023285"/>
    </source>
</evidence>
<dbReference type="HOGENOM" id="CLU_001201_0_3_11"/>
<evidence type="ECO:0000259" key="10">
    <source>
        <dbReference type="Pfam" id="PF01761"/>
    </source>
</evidence>
<sequence>MVQGPPSALRSAWAARGRATRRFSMRTPQHEVAITVGSGILQDSREIVPEDWRQAFVVTQAAIPLPASWPWPVIEVPNGERAKRLAVVERVAEELASAGATRGDGLIAIGGGVVTDLAGFVAATYHRGIDFVAVPTSLLGMVDAAIGGKTAVNLRAGKNLVGAFWQPRRVVADLDVLATLPRRQWRSGLGELAKYAFLGLDRLVELPLDEAVAEAAQAKARVVERDEREHGERALLNYGHTVGHAIEAAALARRRPLSHGEAVAIGLVVEAIVAERLGRITRDRVIQHVEVVARLGLAHRVPPWIGAAEVMVFLAADKKHRGSLAMVLDGPSGLELVHGVPEAVIVAAIDEARA</sequence>
<dbReference type="eggNOG" id="COG0337">
    <property type="taxonomic scope" value="Bacteria"/>
</dbReference>
<dbReference type="EMBL" id="CP001631">
    <property type="protein sequence ID" value="ACU54633.1"/>
    <property type="molecule type" value="Genomic_DNA"/>
</dbReference>
<evidence type="ECO:0000256" key="7">
    <source>
        <dbReference type="ARBA" id="ARBA00023027"/>
    </source>
</evidence>
<comment type="cofactor">
    <cofactor evidence="1">
        <name>NAD(+)</name>
        <dbReference type="ChEBI" id="CHEBI:57540"/>
    </cofactor>
</comment>
<dbReference type="Pfam" id="PF24621">
    <property type="entry name" value="DHQS_C"/>
    <property type="match status" value="1"/>
</dbReference>
<dbReference type="Pfam" id="PF01761">
    <property type="entry name" value="DHQ_synthase"/>
    <property type="match status" value="1"/>
</dbReference>
<evidence type="ECO:0000256" key="8">
    <source>
        <dbReference type="ARBA" id="ARBA00023239"/>
    </source>
</evidence>
<evidence type="ECO:0000256" key="3">
    <source>
        <dbReference type="ARBA" id="ARBA00001947"/>
    </source>
</evidence>
<dbReference type="FunFam" id="3.40.50.1970:FF:000007">
    <property type="entry name" value="Pentafunctional AROM polypeptide"/>
    <property type="match status" value="1"/>
</dbReference>
<dbReference type="EC" id="4.2.3.4" evidence="12"/>
<reference evidence="12 13" key="1">
    <citation type="journal article" date="2009" name="Stand. Genomic Sci.">
        <title>Complete genome sequence of Acidimicrobium ferrooxidans type strain (ICP).</title>
        <authorList>
            <person name="Clum A."/>
            <person name="Nolan M."/>
            <person name="Lang E."/>
            <person name="Glavina Del Rio T."/>
            <person name="Tice H."/>
            <person name="Copeland A."/>
            <person name="Cheng J.F."/>
            <person name="Lucas S."/>
            <person name="Chen F."/>
            <person name="Bruce D."/>
            <person name="Goodwin L."/>
            <person name="Pitluck S."/>
            <person name="Ivanova N."/>
            <person name="Mavrommatis K."/>
            <person name="Mikhailova N."/>
            <person name="Pati A."/>
            <person name="Chen A."/>
            <person name="Palaniappan K."/>
            <person name="Goker M."/>
            <person name="Spring S."/>
            <person name="Land M."/>
            <person name="Hauser L."/>
            <person name="Chang Y.J."/>
            <person name="Jeffries C.C."/>
            <person name="Chain P."/>
            <person name="Bristow J."/>
            <person name="Eisen J.A."/>
            <person name="Markowitz V."/>
            <person name="Hugenholtz P."/>
            <person name="Kyrpides N.C."/>
            <person name="Klenk H.P."/>
            <person name="Lapidus A."/>
        </authorList>
    </citation>
    <scope>NUCLEOTIDE SEQUENCE [LARGE SCALE GENOMIC DNA]</scope>
    <source>
        <strain evidence="13">DSM 10331 / JCM 15462 / NBRC 103882 / ICP</strain>
    </source>
</reference>
<keyword evidence="13" id="KW-1185">Reference proteome</keyword>
<evidence type="ECO:0000256" key="5">
    <source>
        <dbReference type="ARBA" id="ARBA00022741"/>
    </source>
</evidence>
<dbReference type="Gene3D" id="1.20.1090.10">
    <property type="entry name" value="Dehydroquinate synthase-like - alpha domain"/>
    <property type="match status" value="1"/>
</dbReference>
<dbReference type="Gene3D" id="3.40.50.1970">
    <property type="match status" value="1"/>
</dbReference>
<dbReference type="InterPro" id="IPR030960">
    <property type="entry name" value="DHQS/DOIS_N"/>
</dbReference>